<dbReference type="Gene3D" id="3.30.160.660">
    <property type="match status" value="1"/>
</dbReference>
<evidence type="ECO:0000313" key="3">
    <source>
        <dbReference type="Proteomes" id="UP000005332"/>
    </source>
</evidence>
<evidence type="ECO:0000259" key="1">
    <source>
        <dbReference type="PROSITE" id="PS51664"/>
    </source>
</evidence>
<gene>
    <name evidence="2" type="ORF">HMPREF9153_0958</name>
</gene>
<comment type="caution">
    <text evidence="2">The sequence shown here is derived from an EMBL/GenBank/DDBJ whole genome shotgun (WGS) entry which is preliminary data.</text>
</comment>
<dbReference type="Gene3D" id="3.30.40.250">
    <property type="match status" value="1"/>
</dbReference>
<proteinExistence type="predicted"/>
<dbReference type="Proteomes" id="UP000005332">
    <property type="component" value="Unassembled WGS sequence"/>
</dbReference>
<reference evidence="2 3" key="1">
    <citation type="submission" date="2011-06" db="EMBL/GenBank/DDBJ databases">
        <authorList>
            <person name="Muzny D."/>
            <person name="Qin X."/>
            <person name="Deng J."/>
            <person name="Jiang H."/>
            <person name="Liu Y."/>
            <person name="Qu J."/>
            <person name="Song X.-Z."/>
            <person name="Zhang L."/>
            <person name="Thornton R."/>
            <person name="Coyle M."/>
            <person name="Francisco L."/>
            <person name="Jackson L."/>
            <person name="Javaid M."/>
            <person name="Korchina V."/>
            <person name="Kovar C."/>
            <person name="Mata R."/>
            <person name="Mathew T."/>
            <person name="Ngo R."/>
            <person name="Nguyen L."/>
            <person name="Nguyen N."/>
            <person name="Okwuonu G."/>
            <person name="Ongeri F."/>
            <person name="Pham C."/>
            <person name="Simmons D."/>
            <person name="Wilczek-Boney K."/>
            <person name="Hale W."/>
            <person name="Jakkamsetti A."/>
            <person name="Pham P."/>
            <person name="Ruth R."/>
            <person name="San Lucas F."/>
            <person name="Warren J."/>
            <person name="Zhang J."/>
            <person name="Zhao Z."/>
            <person name="Zhou C."/>
            <person name="Zhu D."/>
            <person name="Lee S."/>
            <person name="Bess C."/>
            <person name="Blankenburg K."/>
            <person name="Forbes L."/>
            <person name="Fu Q."/>
            <person name="Gubbala S."/>
            <person name="Hirani K."/>
            <person name="Jayaseelan J.C."/>
            <person name="Lara F."/>
            <person name="Munidasa M."/>
            <person name="Palculict T."/>
            <person name="Patil S."/>
            <person name="Pu L.-L."/>
            <person name="Saada N."/>
            <person name="Tang L."/>
            <person name="Weissenberger G."/>
            <person name="Zhu Y."/>
            <person name="Hemphill L."/>
            <person name="Shang Y."/>
            <person name="Youmans B."/>
            <person name="Ayvaz T."/>
            <person name="Ross M."/>
            <person name="Santibanez J."/>
            <person name="Aqrawi P."/>
            <person name="Gross S."/>
            <person name="Joshi V."/>
            <person name="Fowler G."/>
            <person name="Nazareth L."/>
            <person name="Reid J."/>
            <person name="Worley K."/>
            <person name="Petrosino J."/>
            <person name="Highlander S."/>
            <person name="Gibbs R."/>
        </authorList>
    </citation>
    <scope>NUCLEOTIDE SEQUENCE [LARGE SCALE GENOMIC DNA]</scope>
    <source>
        <strain evidence="2 3">ATCC 25577</strain>
    </source>
</reference>
<dbReference type="Pfam" id="PF02624">
    <property type="entry name" value="YcaO"/>
    <property type="match status" value="1"/>
</dbReference>
<feature type="domain" description="YcaO" evidence="1">
    <location>
        <begin position="1"/>
        <end position="361"/>
    </location>
</feature>
<keyword evidence="3" id="KW-1185">Reference proteome</keyword>
<dbReference type="HOGENOM" id="CLU_020793_2_0_11"/>
<dbReference type="PANTHER" id="PTHR37809:SF1">
    <property type="entry name" value="RIBOSOMAL PROTEIN S12 METHYLTHIOTRANSFERASE ACCESSORY FACTOR YCAO"/>
    <property type="match status" value="1"/>
</dbReference>
<organism evidence="2 3">
    <name type="scientific">Cutibacterium avidum ATCC 25577</name>
    <dbReference type="NCBI Taxonomy" id="997355"/>
    <lineage>
        <taxon>Bacteria</taxon>
        <taxon>Bacillati</taxon>
        <taxon>Actinomycetota</taxon>
        <taxon>Actinomycetes</taxon>
        <taxon>Propionibacteriales</taxon>
        <taxon>Propionibacteriaceae</taxon>
        <taxon>Cutibacterium</taxon>
    </lineage>
</organism>
<sequence length="361" mass="41131">MIHQGKSVIDFRRLILFSEEQYSKPGFPFVPFAEDLALPWIPGVNLITGVETWVPMSMVYVNFKRMTQLTFPPIESVPYTGVAAGSTYEYAVMSSLEEIIERDATMIWWHSQPIIPSIKIDDSTVNKVVEFAESHDNEISFLSLPNEFRVPVVAAALRSTEEQITNVGFACRPTIKESALKALTEAYTLQDGSRDLLCERGQLRQAIERKEFLATAIHPYREDRRYLDDISDDFSDVDDLMMQQQINLDPRSAPYRDPWLYPNTTNDPLPPHQLEERSLDAYLKRITDRGYEPIVVDVTSPDVRMMGANVVKTIVPGLVPNFPAAYPHLGHGRIQNEYETLGILNHHQSPESLHYFPLPHA</sequence>
<dbReference type="InterPro" id="IPR003776">
    <property type="entry name" value="YcaO-like_dom"/>
</dbReference>
<protein>
    <submittedName>
        <fullName evidence="2">SagD family bacteriocin biosynthesis docking scaffold</fullName>
    </submittedName>
</protein>
<dbReference type="PATRIC" id="fig|997355.3.peg.938"/>
<dbReference type="Gene3D" id="3.30.1330.230">
    <property type="match status" value="1"/>
</dbReference>
<name>G4CWQ1_9ACTN</name>
<dbReference type="InterPro" id="IPR027624">
    <property type="entry name" value="TOMM_cyclo_SagD"/>
</dbReference>
<accession>G4CWQ1</accession>
<dbReference type="NCBIfam" id="TIGR03604">
    <property type="entry name" value="TOMM_cyclo_SagD"/>
    <property type="match status" value="1"/>
</dbReference>
<dbReference type="EMBL" id="AGBA01000010">
    <property type="protein sequence ID" value="EGY78124.1"/>
    <property type="molecule type" value="Genomic_DNA"/>
</dbReference>
<dbReference type="AlphaFoldDB" id="G4CWQ1"/>
<evidence type="ECO:0000313" key="2">
    <source>
        <dbReference type="EMBL" id="EGY78124.1"/>
    </source>
</evidence>
<dbReference type="PANTHER" id="PTHR37809">
    <property type="entry name" value="RIBOSOMAL PROTEIN S12 METHYLTHIOTRANSFERASE ACCESSORY FACTOR YCAO"/>
    <property type="match status" value="1"/>
</dbReference>
<dbReference type="PROSITE" id="PS51664">
    <property type="entry name" value="YCAO"/>
    <property type="match status" value="1"/>
</dbReference>